<proteinExistence type="inferred from homology"/>
<evidence type="ECO:0000256" key="1">
    <source>
        <dbReference type="ARBA" id="ARBA00022801"/>
    </source>
</evidence>
<dbReference type="PANTHER" id="PTHR34142:SF1">
    <property type="entry name" value="GLYCOSIDE HYDROLASE FAMILY 5 DOMAIN-CONTAINING PROTEIN"/>
    <property type="match status" value="1"/>
</dbReference>
<dbReference type="SUPFAM" id="SSF51445">
    <property type="entry name" value="(Trans)glycosidases"/>
    <property type="match status" value="1"/>
</dbReference>
<dbReference type="SMR" id="A0A2G1VW98"/>
<accession>A0A2G1VW98</accession>
<dbReference type="Gene3D" id="3.20.20.80">
    <property type="entry name" value="Glycosidases"/>
    <property type="match status" value="1"/>
</dbReference>
<evidence type="ECO:0000256" key="3">
    <source>
        <dbReference type="RuleBase" id="RU361153"/>
    </source>
</evidence>
<keyword evidence="4" id="KW-0812">Transmembrane</keyword>
<dbReference type="Pfam" id="PF00150">
    <property type="entry name" value="Cellulase"/>
    <property type="match status" value="1"/>
</dbReference>
<protein>
    <recommendedName>
        <fullName evidence="5">Glycoside hydrolase family 5 domain-containing protein</fullName>
    </recommendedName>
</protein>
<evidence type="ECO:0000313" key="6">
    <source>
        <dbReference type="EMBL" id="PHQ31001.1"/>
    </source>
</evidence>
<comment type="caution">
    <text evidence="6">The sequence shown here is derived from an EMBL/GenBank/DDBJ whole genome shotgun (WGS) entry which is preliminary data.</text>
</comment>
<dbReference type="OrthoDB" id="154460at2"/>
<gene>
    <name evidence="6" type="ORF">CJ305_01900</name>
</gene>
<dbReference type="PROSITE" id="PS51257">
    <property type="entry name" value="PROKAR_LIPOPROTEIN"/>
    <property type="match status" value="1"/>
</dbReference>
<dbReference type="PROSITE" id="PS00659">
    <property type="entry name" value="GLYCOSYL_HYDROL_F5"/>
    <property type="match status" value="1"/>
</dbReference>
<reference evidence="6 7" key="1">
    <citation type="submission" date="2017-08" db="EMBL/GenBank/DDBJ databases">
        <title>The whole genome shortgun sequences of strain Leeuwenhoekiella nanhaiensis G18 from the South China Sea.</title>
        <authorList>
            <person name="Liu Q."/>
        </authorList>
    </citation>
    <scope>NUCLEOTIDE SEQUENCE [LARGE SCALE GENOMIC DNA]</scope>
    <source>
        <strain evidence="6 7">G18</strain>
    </source>
</reference>
<evidence type="ECO:0000259" key="5">
    <source>
        <dbReference type="Pfam" id="PF00150"/>
    </source>
</evidence>
<dbReference type="InterPro" id="IPR001547">
    <property type="entry name" value="Glyco_hydro_5"/>
</dbReference>
<name>A0A2G1VW98_9FLAO</name>
<keyword evidence="7" id="KW-1185">Reference proteome</keyword>
<keyword evidence="4" id="KW-0472">Membrane</keyword>
<organism evidence="6 7">
    <name type="scientific">Leeuwenhoekiella nanhaiensis</name>
    <dbReference type="NCBI Taxonomy" id="1655491"/>
    <lineage>
        <taxon>Bacteria</taxon>
        <taxon>Pseudomonadati</taxon>
        <taxon>Bacteroidota</taxon>
        <taxon>Flavobacteriia</taxon>
        <taxon>Flavobacteriales</taxon>
        <taxon>Flavobacteriaceae</taxon>
        <taxon>Leeuwenhoekiella</taxon>
    </lineage>
</organism>
<dbReference type="InterPro" id="IPR017853">
    <property type="entry name" value="GH"/>
</dbReference>
<dbReference type="AlphaFoldDB" id="A0A2G1VW98"/>
<dbReference type="GO" id="GO:0004553">
    <property type="term" value="F:hydrolase activity, hydrolyzing O-glycosyl compounds"/>
    <property type="evidence" value="ECO:0007669"/>
    <property type="project" value="InterPro"/>
</dbReference>
<comment type="similarity">
    <text evidence="3">Belongs to the glycosyl hydrolase 5 (cellulase A) family.</text>
</comment>
<evidence type="ECO:0000313" key="7">
    <source>
        <dbReference type="Proteomes" id="UP000229433"/>
    </source>
</evidence>
<evidence type="ECO:0000256" key="2">
    <source>
        <dbReference type="ARBA" id="ARBA00023295"/>
    </source>
</evidence>
<dbReference type="PANTHER" id="PTHR34142">
    <property type="entry name" value="ENDO-BETA-1,4-GLUCANASE A"/>
    <property type="match status" value="1"/>
</dbReference>
<dbReference type="Proteomes" id="UP000229433">
    <property type="component" value="Unassembled WGS sequence"/>
</dbReference>
<keyword evidence="4" id="KW-1133">Transmembrane helix</keyword>
<dbReference type="RefSeq" id="WP_099644540.1">
    <property type="nucleotide sequence ID" value="NZ_KZ319287.1"/>
</dbReference>
<keyword evidence="2 3" id="KW-0326">Glycosidase</keyword>
<dbReference type="GO" id="GO:0000272">
    <property type="term" value="P:polysaccharide catabolic process"/>
    <property type="evidence" value="ECO:0007669"/>
    <property type="project" value="InterPro"/>
</dbReference>
<sequence>MIIKMRFGYFFIPVFLIFFFSCLCNLYAQQELNPVEKYGRLSFKDGRLRDTRDNIIVLRGMSLFWSQWQPQFYNEDTVKNLRDFWKVNVVRVAMGIEHGGYLENPREEKKKVFSVIEAAIKYGIYVIVDWHDHHAEDHLQQSKEFFKELSAKYGQVPNLIYEIYNEPLNVSWTEVLLPYHQQIITTIRKNDSENLIICGTPNWSQGVLEASKNPLEGFNLAYTLHFYAGTHSAKLRNQVSEALKTGMSIFVTEFGTTLADGDGQVFYKESNIWLDFMTNNQISWCNWSISNKAEASSALLPQSASSDLNNPRYFSESGYFIYNRLTH</sequence>
<dbReference type="EMBL" id="NQXA01000001">
    <property type="protein sequence ID" value="PHQ31001.1"/>
    <property type="molecule type" value="Genomic_DNA"/>
</dbReference>
<feature type="domain" description="Glycoside hydrolase family 5" evidence="5">
    <location>
        <begin position="56"/>
        <end position="292"/>
    </location>
</feature>
<feature type="transmembrane region" description="Helical" evidence="4">
    <location>
        <begin position="7"/>
        <end position="28"/>
    </location>
</feature>
<keyword evidence="1 3" id="KW-0378">Hydrolase</keyword>
<evidence type="ECO:0000256" key="4">
    <source>
        <dbReference type="SAM" id="Phobius"/>
    </source>
</evidence>
<dbReference type="InterPro" id="IPR018087">
    <property type="entry name" value="Glyco_hydro_5_CS"/>
</dbReference>